<evidence type="ECO:0000313" key="2">
    <source>
        <dbReference type="Proteomes" id="UP001335648"/>
    </source>
</evidence>
<evidence type="ECO:0000313" key="1">
    <source>
        <dbReference type="EMBL" id="KAK5879901.1"/>
    </source>
</evidence>
<comment type="caution">
    <text evidence="1">The sequence shown here is derived from an EMBL/GenBank/DDBJ whole genome shotgun (WGS) entry which is preliminary data.</text>
</comment>
<sequence>MEDPHGACDTVALCFSPVTKTRGGRPARRTLTGTGAASGGLFFFIGSSGNHKANILLEDGFRGALRAN</sequence>
<keyword evidence="2" id="KW-1185">Reference proteome</keyword>
<proteinExistence type="predicted"/>
<organism evidence="1 2">
    <name type="scientific">Champsocephalus esox</name>
    <name type="common">pike icefish</name>
    <dbReference type="NCBI Taxonomy" id="159716"/>
    <lineage>
        <taxon>Eukaryota</taxon>
        <taxon>Metazoa</taxon>
        <taxon>Chordata</taxon>
        <taxon>Craniata</taxon>
        <taxon>Vertebrata</taxon>
        <taxon>Euteleostomi</taxon>
        <taxon>Actinopterygii</taxon>
        <taxon>Neopterygii</taxon>
        <taxon>Teleostei</taxon>
        <taxon>Neoteleostei</taxon>
        <taxon>Acanthomorphata</taxon>
        <taxon>Eupercaria</taxon>
        <taxon>Perciformes</taxon>
        <taxon>Notothenioidei</taxon>
        <taxon>Channichthyidae</taxon>
        <taxon>Champsocephalus</taxon>
    </lineage>
</organism>
<dbReference type="AlphaFoldDB" id="A0AAN8B7W2"/>
<name>A0AAN8B7W2_9TELE</name>
<dbReference type="EMBL" id="JAULUE010002064">
    <property type="protein sequence ID" value="KAK5879901.1"/>
    <property type="molecule type" value="Genomic_DNA"/>
</dbReference>
<dbReference type="Proteomes" id="UP001335648">
    <property type="component" value="Unassembled WGS sequence"/>
</dbReference>
<accession>A0AAN8B7W2</accession>
<gene>
    <name evidence="1" type="ORF">CesoFtcFv8_022977</name>
</gene>
<reference evidence="1 2" key="1">
    <citation type="journal article" date="2023" name="Mol. Biol. Evol.">
        <title>Genomics of Secondarily Temperate Adaptation in the Only Non-Antarctic Icefish.</title>
        <authorList>
            <person name="Rivera-Colon A.G."/>
            <person name="Rayamajhi N."/>
            <person name="Minhas B.F."/>
            <person name="Madrigal G."/>
            <person name="Bilyk K.T."/>
            <person name="Yoon V."/>
            <person name="Hune M."/>
            <person name="Gregory S."/>
            <person name="Cheng C.H.C."/>
            <person name="Catchen J.M."/>
        </authorList>
    </citation>
    <scope>NUCLEOTIDE SEQUENCE [LARGE SCALE GENOMIC DNA]</scope>
    <source>
        <strain evidence="1">JC2023a</strain>
    </source>
</reference>
<protein>
    <submittedName>
        <fullName evidence="1">Uncharacterized protein</fullName>
    </submittedName>
</protein>